<evidence type="ECO:0000259" key="15">
    <source>
        <dbReference type="PROSITE" id="PS50878"/>
    </source>
</evidence>
<feature type="domain" description="CCHC-type" evidence="14">
    <location>
        <begin position="235"/>
        <end position="249"/>
    </location>
</feature>
<dbReference type="EMBL" id="JAMKFB020000322">
    <property type="protein sequence ID" value="KAL0149815.1"/>
    <property type="molecule type" value="Genomic_DNA"/>
</dbReference>
<dbReference type="SUPFAM" id="SSF53098">
    <property type="entry name" value="Ribonuclease H-like"/>
    <property type="match status" value="1"/>
</dbReference>
<keyword evidence="7" id="KW-0255">Endonuclease</keyword>
<dbReference type="Pfam" id="PF17921">
    <property type="entry name" value="Integrase_H2C2"/>
    <property type="match status" value="1"/>
</dbReference>
<keyword evidence="4" id="KW-0808">Transferase</keyword>
<evidence type="ECO:0000256" key="8">
    <source>
        <dbReference type="ARBA" id="ARBA00022801"/>
    </source>
</evidence>
<dbReference type="InterPro" id="IPR023780">
    <property type="entry name" value="Chromo_domain"/>
</dbReference>
<dbReference type="PROSITE" id="PS50994">
    <property type="entry name" value="INTEGRASE"/>
    <property type="match status" value="1"/>
</dbReference>
<sequence length="1023" mass="115037">MNPTGVDPFQELVDSLRKVLSVPASTAPPPAPASAPSSSAPVYTASPVVNPAPYSGSAEECNGFLLQCRALQWAESLWQQNGSVTHSLDTFIAHFRDVFGRPVGDSSVSEQLYHLQQGRSSIQDYALRFRSLAASSGWNERSLITTYRQGLEPSLRLHLSAYDDTIGLECFIQLSIRVANRIRGCMEGSSCQNPTLQLRQPELPSPPEPAVEPMQIDYSRLSSTERRRQLTQGLCLYCGQNGHVLQTCPIRPPRSMDLCNQLRLKKKVNDIQYKIQSITVSPLSRGKVQYCVGPLQLQVGQLHIEEICLLVLENSTAGIVLGRPWLILHDPTLWTTGEILKWGKDCFFKCFPHIPKLVSQNLTLPLSSTSIESPVEKLSVEIPAEYSHFSDVFCPKRATQLPPHRPWDCAIELLPGEPVPRGKIYPLSIHEQKAMEEYIEEALQQGYIRPSTSPVASSFFFVAKKDGGLRPCIDYRALNNITVEYCYPLPLVPAALEQLRRARIFSKLDLRSAYNLIRIREGDEWKTAFVTPTGHYEYLVMPYGLVNAPSVFQGYMNEVFQECLHRYVLVYIDDTLVHSWNEAEHRQHQAFTSAPLLVHPDPEKPFIVEVDVSTSGLGAVLSQQQGTPPRLHPCAFFSKKLSSAEQNYDIRNRELFAIKLALEEWRHWLEGALHPFVRDKVTESPTGQVGPLLYPLQLYHLLPSRDQEHKSRCSQMLHAPSELPDKPESILPPELIVSPIQWSLDEDIAAASVSDPAPPGCPTNRIYVTRSLRNRLIHSSHTSLGTGHPGTNQTLSLLQDQFWWPEMLQDIRRYVKGCQEYAMSKTPRHLPSGKLHPLPIPRRPWSHLGVDFVTDLPPSEGVTVSLSSGYHPQSNGQTERKIQEISRYLRTFCHSHQNSWNRYLAWAEYAQNSLRQPSTGLTPFQCVKEILNSQRRGGRLEYLVDWKGYGPEERSWVPRGDILDPNLLTEFHATHPQCPAPQGRGRPPRRRGLRPLGVGRGGGGSVTATPGSSTTQITQSPEY</sequence>
<keyword evidence="11" id="KW-0863">Zinc-finger</keyword>
<dbReference type="InterPro" id="IPR000477">
    <property type="entry name" value="RT_dom"/>
</dbReference>
<feature type="region of interest" description="Disordered" evidence="12">
    <location>
        <begin position="975"/>
        <end position="1023"/>
    </location>
</feature>
<evidence type="ECO:0000256" key="9">
    <source>
        <dbReference type="ARBA" id="ARBA00022918"/>
    </source>
</evidence>
<feature type="domain" description="Reverse transcriptase" evidence="15">
    <location>
        <begin position="443"/>
        <end position="641"/>
    </location>
</feature>
<organism evidence="17 18">
    <name type="scientific">Cirrhinus mrigala</name>
    <name type="common">Mrigala</name>
    <dbReference type="NCBI Taxonomy" id="683832"/>
    <lineage>
        <taxon>Eukaryota</taxon>
        <taxon>Metazoa</taxon>
        <taxon>Chordata</taxon>
        <taxon>Craniata</taxon>
        <taxon>Vertebrata</taxon>
        <taxon>Euteleostomi</taxon>
        <taxon>Actinopterygii</taxon>
        <taxon>Neopterygii</taxon>
        <taxon>Teleostei</taxon>
        <taxon>Ostariophysi</taxon>
        <taxon>Cypriniformes</taxon>
        <taxon>Cyprinidae</taxon>
        <taxon>Labeoninae</taxon>
        <taxon>Labeonini</taxon>
        <taxon>Cirrhinus</taxon>
    </lineage>
</organism>
<name>A0ABD0MJL1_CIRMR</name>
<dbReference type="Gene3D" id="1.10.340.70">
    <property type="match status" value="1"/>
</dbReference>
<dbReference type="SUPFAM" id="SSF57756">
    <property type="entry name" value="Retrovirus zinc finger-like domains"/>
    <property type="match status" value="1"/>
</dbReference>
<protein>
    <recommendedName>
        <fullName evidence="10">Gypsy retrotransposon integrase-like protein 1</fullName>
        <ecNumber evidence="3">3.1.26.4</ecNumber>
    </recommendedName>
</protein>
<evidence type="ECO:0000259" key="16">
    <source>
        <dbReference type="PROSITE" id="PS50994"/>
    </source>
</evidence>
<evidence type="ECO:0000256" key="2">
    <source>
        <dbReference type="ARBA" id="ARBA00010879"/>
    </source>
</evidence>
<dbReference type="Pfam" id="PF00385">
    <property type="entry name" value="Chromo"/>
    <property type="match status" value="1"/>
</dbReference>
<dbReference type="SUPFAM" id="SSF54160">
    <property type="entry name" value="Chromo domain-like"/>
    <property type="match status" value="1"/>
</dbReference>
<dbReference type="GO" id="GO:0005634">
    <property type="term" value="C:nucleus"/>
    <property type="evidence" value="ECO:0007669"/>
    <property type="project" value="UniProtKB-SubCell"/>
</dbReference>
<dbReference type="SMART" id="SM00298">
    <property type="entry name" value="CHROMO"/>
    <property type="match status" value="1"/>
</dbReference>
<dbReference type="Gene3D" id="2.40.50.40">
    <property type="match status" value="1"/>
</dbReference>
<keyword evidence="11" id="KW-0479">Metal-binding</keyword>
<evidence type="ECO:0000256" key="4">
    <source>
        <dbReference type="ARBA" id="ARBA00022679"/>
    </source>
</evidence>
<comment type="similarity">
    <text evidence="2">Belongs to the beta type-B retroviral polymerase family. HERV class-II K(HML-2) pol subfamily.</text>
</comment>
<dbReference type="InterPro" id="IPR036397">
    <property type="entry name" value="RNaseH_sf"/>
</dbReference>
<dbReference type="GO" id="GO:0003677">
    <property type="term" value="F:DNA binding"/>
    <property type="evidence" value="ECO:0007669"/>
    <property type="project" value="UniProtKB-KW"/>
</dbReference>
<evidence type="ECO:0000256" key="6">
    <source>
        <dbReference type="ARBA" id="ARBA00022722"/>
    </source>
</evidence>
<evidence type="ECO:0000256" key="3">
    <source>
        <dbReference type="ARBA" id="ARBA00012180"/>
    </source>
</evidence>
<dbReference type="GO" id="GO:0004190">
    <property type="term" value="F:aspartic-type endopeptidase activity"/>
    <property type="evidence" value="ECO:0007669"/>
    <property type="project" value="UniProtKB-KW"/>
</dbReference>
<dbReference type="CDD" id="cd01647">
    <property type="entry name" value="RT_LTR"/>
    <property type="match status" value="1"/>
</dbReference>
<dbReference type="AlphaFoldDB" id="A0ABD0MJL1"/>
<dbReference type="Gene3D" id="3.10.20.370">
    <property type="match status" value="1"/>
</dbReference>
<dbReference type="InterPro" id="IPR001878">
    <property type="entry name" value="Znf_CCHC"/>
</dbReference>
<feature type="domain" description="Chromo" evidence="13">
    <location>
        <begin position="925"/>
        <end position="983"/>
    </location>
</feature>
<reference evidence="17 18" key="1">
    <citation type="submission" date="2024-05" db="EMBL/GenBank/DDBJ databases">
        <title>Genome sequencing and assembly of Indian major carp, Cirrhinus mrigala (Hamilton, 1822).</title>
        <authorList>
            <person name="Mohindra V."/>
            <person name="Chowdhury L.M."/>
            <person name="Lal K."/>
            <person name="Jena J.K."/>
        </authorList>
    </citation>
    <scope>NUCLEOTIDE SEQUENCE [LARGE SCALE GENOMIC DNA]</scope>
    <source>
        <strain evidence="17">CM1030</strain>
        <tissue evidence="17">Blood</tissue>
    </source>
</reference>
<dbReference type="PROSITE" id="PS50158">
    <property type="entry name" value="ZF_CCHC"/>
    <property type="match status" value="1"/>
</dbReference>
<evidence type="ECO:0000259" key="14">
    <source>
        <dbReference type="PROSITE" id="PS50158"/>
    </source>
</evidence>
<evidence type="ECO:0000256" key="11">
    <source>
        <dbReference type="PROSITE-ProRule" id="PRU00047"/>
    </source>
</evidence>
<dbReference type="InterPro" id="IPR041373">
    <property type="entry name" value="RT_RNaseH"/>
</dbReference>
<dbReference type="GO" id="GO:0006259">
    <property type="term" value="P:DNA metabolic process"/>
    <property type="evidence" value="ECO:0007669"/>
    <property type="project" value="UniProtKB-ARBA"/>
</dbReference>
<feature type="compositionally biased region" description="Low complexity" evidence="12">
    <location>
        <begin position="976"/>
        <end position="985"/>
    </location>
</feature>
<keyword evidence="5" id="KW-0548">Nucleotidyltransferase</keyword>
<dbReference type="Pfam" id="PF03732">
    <property type="entry name" value="Retrotrans_gag"/>
    <property type="match status" value="1"/>
</dbReference>
<dbReference type="Proteomes" id="UP001529510">
    <property type="component" value="Unassembled WGS sequence"/>
</dbReference>
<evidence type="ECO:0000256" key="7">
    <source>
        <dbReference type="ARBA" id="ARBA00022759"/>
    </source>
</evidence>
<feature type="compositionally biased region" description="Polar residues" evidence="12">
    <location>
        <begin position="1013"/>
        <end position="1023"/>
    </location>
</feature>
<dbReference type="InterPro" id="IPR041588">
    <property type="entry name" value="Integrase_H2C2"/>
</dbReference>
<proteinExistence type="inferred from homology"/>
<dbReference type="GO" id="GO:0008270">
    <property type="term" value="F:zinc ion binding"/>
    <property type="evidence" value="ECO:0007669"/>
    <property type="project" value="UniProtKB-KW"/>
</dbReference>
<feature type="domain" description="Integrase catalytic" evidence="16">
    <location>
        <begin position="735"/>
        <end position="931"/>
    </location>
</feature>
<dbReference type="EC" id="3.1.26.4" evidence="3"/>
<dbReference type="SUPFAM" id="SSF56672">
    <property type="entry name" value="DNA/RNA polymerases"/>
    <property type="match status" value="1"/>
</dbReference>
<evidence type="ECO:0000256" key="10">
    <source>
        <dbReference type="ARBA" id="ARBA00039658"/>
    </source>
</evidence>
<dbReference type="InterPro" id="IPR012337">
    <property type="entry name" value="RNaseH-like_sf"/>
</dbReference>
<evidence type="ECO:0000259" key="13">
    <source>
        <dbReference type="PROSITE" id="PS50013"/>
    </source>
</evidence>
<dbReference type="PANTHER" id="PTHR37984:SF5">
    <property type="entry name" value="PROTEIN NYNRIN-LIKE"/>
    <property type="match status" value="1"/>
</dbReference>
<dbReference type="InterPro" id="IPR016197">
    <property type="entry name" value="Chromo-like_dom_sf"/>
</dbReference>
<dbReference type="PROSITE" id="PS50878">
    <property type="entry name" value="RT_POL"/>
    <property type="match status" value="1"/>
</dbReference>
<evidence type="ECO:0000256" key="5">
    <source>
        <dbReference type="ARBA" id="ARBA00022695"/>
    </source>
</evidence>
<evidence type="ECO:0000256" key="12">
    <source>
        <dbReference type="SAM" id="MobiDB-lite"/>
    </source>
</evidence>
<dbReference type="Gene3D" id="3.30.420.10">
    <property type="entry name" value="Ribonuclease H-like superfamily/Ribonuclease H"/>
    <property type="match status" value="1"/>
</dbReference>
<dbReference type="PROSITE" id="PS50013">
    <property type="entry name" value="CHROMO_2"/>
    <property type="match status" value="1"/>
</dbReference>
<evidence type="ECO:0000256" key="1">
    <source>
        <dbReference type="ARBA" id="ARBA00004123"/>
    </source>
</evidence>
<dbReference type="InterPro" id="IPR005162">
    <property type="entry name" value="Retrotrans_gag_dom"/>
</dbReference>
<dbReference type="InterPro" id="IPR036875">
    <property type="entry name" value="Znf_CCHC_sf"/>
</dbReference>
<comment type="caution">
    <text evidence="17">The sequence shown here is derived from an EMBL/GenBank/DDBJ whole genome shotgun (WGS) entry which is preliminary data.</text>
</comment>
<evidence type="ECO:0000313" key="18">
    <source>
        <dbReference type="Proteomes" id="UP001529510"/>
    </source>
</evidence>
<dbReference type="InterPro" id="IPR001584">
    <property type="entry name" value="Integrase_cat-core"/>
</dbReference>
<dbReference type="GO" id="GO:0004523">
    <property type="term" value="F:RNA-DNA hybrid ribonuclease activity"/>
    <property type="evidence" value="ECO:0007669"/>
    <property type="project" value="UniProtKB-EC"/>
</dbReference>
<keyword evidence="8" id="KW-0378">Hydrolase</keyword>
<keyword evidence="18" id="KW-1185">Reference proteome</keyword>
<dbReference type="InterPro" id="IPR000953">
    <property type="entry name" value="Chromo/chromo_shadow_dom"/>
</dbReference>
<gene>
    <name evidence="17" type="ORF">M9458_054863</name>
</gene>
<dbReference type="Gene3D" id="3.30.70.270">
    <property type="match status" value="1"/>
</dbReference>
<comment type="subcellular location">
    <subcellularLocation>
        <location evidence="1">Nucleus</location>
    </subcellularLocation>
</comment>
<dbReference type="Pfam" id="PF00078">
    <property type="entry name" value="RVT_1"/>
    <property type="match status" value="1"/>
</dbReference>
<dbReference type="InterPro" id="IPR043502">
    <property type="entry name" value="DNA/RNA_pol_sf"/>
</dbReference>
<keyword evidence="11" id="KW-0862">Zinc</keyword>
<dbReference type="Gene3D" id="3.10.10.10">
    <property type="entry name" value="HIV Type 1 Reverse Transcriptase, subunit A, domain 1"/>
    <property type="match status" value="1"/>
</dbReference>
<dbReference type="PANTHER" id="PTHR37984">
    <property type="entry name" value="PROTEIN CBG26694"/>
    <property type="match status" value="1"/>
</dbReference>
<evidence type="ECO:0000313" key="17">
    <source>
        <dbReference type="EMBL" id="KAL0149815.1"/>
    </source>
</evidence>
<dbReference type="InterPro" id="IPR050951">
    <property type="entry name" value="Retrovirus_Pol_polyprotein"/>
</dbReference>
<dbReference type="GO" id="GO:0006508">
    <property type="term" value="P:proteolysis"/>
    <property type="evidence" value="ECO:0007669"/>
    <property type="project" value="UniProtKB-KW"/>
</dbReference>
<keyword evidence="6" id="KW-0540">Nuclease</keyword>
<keyword evidence="9" id="KW-0695">RNA-directed DNA polymerase</keyword>
<accession>A0ABD0MJL1</accession>
<dbReference type="InterPro" id="IPR043128">
    <property type="entry name" value="Rev_trsase/Diguanyl_cyclase"/>
</dbReference>
<dbReference type="Pfam" id="PF17917">
    <property type="entry name" value="RT_RNaseH"/>
    <property type="match status" value="1"/>
</dbReference>